<sequence>MSTNRYRKWGMKAPSGNSRRTTVAGGNWRSDQFQNMPTYGEGSSQHTGPVGRQEVIPRGRNMVASGKDKPVPKTSKPIREMNIEGNKEVSAEVIRVANSDMNMDPAFNDQDTGIIIDKEVGRNRIHGQDVSVGPGSVSGMVTKVQPVVMGYIEELGLQVTTDPTKSIIVCQDGVPTVRPLGSENKNDISLRVQIGRKRGAPTAIESAIRRKLVKSDFQREDSQLAVVDVNEGKLENSEAIHNDDSVLDGQKCKKDSTSDAADSVTCSEGSPKAVGNSILAISTGQPAGRS</sequence>
<keyword evidence="3" id="KW-1185">Reference proteome</keyword>
<feature type="compositionally biased region" description="Polar residues" evidence="1">
    <location>
        <begin position="258"/>
        <end position="268"/>
    </location>
</feature>
<comment type="caution">
    <text evidence="2">The sequence shown here is derived from an EMBL/GenBank/DDBJ whole genome shotgun (WGS) entry which is preliminary data.</text>
</comment>
<feature type="compositionally biased region" description="Polar residues" evidence="1">
    <location>
        <begin position="29"/>
        <end position="47"/>
    </location>
</feature>
<dbReference type="EMBL" id="JAUESC010000388">
    <property type="protein sequence ID" value="KAK0570456.1"/>
    <property type="molecule type" value="Genomic_DNA"/>
</dbReference>
<feature type="region of interest" description="Disordered" evidence="1">
    <location>
        <begin position="247"/>
        <end position="271"/>
    </location>
</feature>
<evidence type="ECO:0000313" key="2">
    <source>
        <dbReference type="EMBL" id="KAK0570456.1"/>
    </source>
</evidence>
<name>A0AA39RC32_ACESA</name>
<evidence type="ECO:0000313" key="3">
    <source>
        <dbReference type="Proteomes" id="UP001168877"/>
    </source>
</evidence>
<gene>
    <name evidence="2" type="ORF">LWI29_001401</name>
</gene>
<accession>A0AA39RC32</accession>
<feature type="compositionally biased region" description="Basic and acidic residues" evidence="1">
    <location>
        <begin position="247"/>
        <end position="257"/>
    </location>
</feature>
<feature type="compositionally biased region" description="Basic residues" evidence="1">
    <location>
        <begin position="1"/>
        <end position="10"/>
    </location>
</feature>
<feature type="region of interest" description="Disordered" evidence="1">
    <location>
        <begin position="1"/>
        <end position="52"/>
    </location>
</feature>
<reference evidence="2" key="2">
    <citation type="submission" date="2023-06" db="EMBL/GenBank/DDBJ databases">
        <authorList>
            <person name="Swenson N.G."/>
            <person name="Wegrzyn J.L."/>
            <person name="Mcevoy S.L."/>
        </authorList>
    </citation>
    <scope>NUCLEOTIDE SEQUENCE</scope>
    <source>
        <strain evidence="2">NS2018</strain>
        <tissue evidence="2">Leaf</tissue>
    </source>
</reference>
<proteinExistence type="predicted"/>
<dbReference type="Proteomes" id="UP001168877">
    <property type="component" value="Unassembled WGS sequence"/>
</dbReference>
<protein>
    <submittedName>
        <fullName evidence="2">Uncharacterized protein</fullName>
    </submittedName>
</protein>
<evidence type="ECO:0000256" key="1">
    <source>
        <dbReference type="SAM" id="MobiDB-lite"/>
    </source>
</evidence>
<organism evidence="2 3">
    <name type="scientific">Acer saccharum</name>
    <name type="common">Sugar maple</name>
    <dbReference type="NCBI Taxonomy" id="4024"/>
    <lineage>
        <taxon>Eukaryota</taxon>
        <taxon>Viridiplantae</taxon>
        <taxon>Streptophyta</taxon>
        <taxon>Embryophyta</taxon>
        <taxon>Tracheophyta</taxon>
        <taxon>Spermatophyta</taxon>
        <taxon>Magnoliopsida</taxon>
        <taxon>eudicotyledons</taxon>
        <taxon>Gunneridae</taxon>
        <taxon>Pentapetalae</taxon>
        <taxon>rosids</taxon>
        <taxon>malvids</taxon>
        <taxon>Sapindales</taxon>
        <taxon>Sapindaceae</taxon>
        <taxon>Hippocastanoideae</taxon>
        <taxon>Acereae</taxon>
        <taxon>Acer</taxon>
    </lineage>
</organism>
<dbReference type="AlphaFoldDB" id="A0AA39RC32"/>
<reference evidence="2" key="1">
    <citation type="journal article" date="2022" name="Plant J.">
        <title>Strategies of tolerance reflected in two North American maple genomes.</title>
        <authorList>
            <person name="McEvoy S.L."/>
            <person name="Sezen U.U."/>
            <person name="Trouern-Trend A."/>
            <person name="McMahon S.M."/>
            <person name="Schaberg P.G."/>
            <person name="Yang J."/>
            <person name="Wegrzyn J.L."/>
            <person name="Swenson N.G."/>
        </authorList>
    </citation>
    <scope>NUCLEOTIDE SEQUENCE</scope>
    <source>
        <strain evidence="2">NS2018</strain>
    </source>
</reference>